<name>A0A2G5TZ95_9PELO</name>
<dbReference type="AlphaFoldDB" id="A0A2G5TZ95"/>
<sequence>MHMIIISDLLQLQMGDDGQQISEAHLLDKFEFYELHDIRRQDRGPIFRDFLKRERTADLNPSMLKFINDRLTPRGVGYLTGTVDKFLEIHDDHTHLLTSTHKRRRAFNDAIIAQKFQKNGSSP</sequence>
<proteinExistence type="predicted"/>
<keyword evidence="2" id="KW-1185">Reference proteome</keyword>
<comment type="caution">
    <text evidence="1">The sequence shown here is derived from an EMBL/GenBank/DDBJ whole genome shotgun (WGS) entry which is preliminary data.</text>
</comment>
<protein>
    <submittedName>
        <fullName evidence="1">Uncharacterized protein</fullName>
    </submittedName>
</protein>
<evidence type="ECO:0000313" key="2">
    <source>
        <dbReference type="Proteomes" id="UP000230233"/>
    </source>
</evidence>
<dbReference type="EMBL" id="PDUG01000004">
    <property type="protein sequence ID" value="PIC32578.1"/>
    <property type="molecule type" value="Genomic_DNA"/>
</dbReference>
<reference evidence="2" key="1">
    <citation type="submission" date="2017-10" db="EMBL/GenBank/DDBJ databases">
        <title>Rapid genome shrinkage in a self-fertile nematode reveals novel sperm competition proteins.</title>
        <authorList>
            <person name="Yin D."/>
            <person name="Schwarz E.M."/>
            <person name="Thomas C.G."/>
            <person name="Felde R.L."/>
            <person name="Korf I.F."/>
            <person name="Cutter A.D."/>
            <person name="Schartner C.M."/>
            <person name="Ralston E.J."/>
            <person name="Meyer B.J."/>
            <person name="Haag E.S."/>
        </authorList>
    </citation>
    <scope>NUCLEOTIDE SEQUENCE [LARGE SCALE GENOMIC DNA]</scope>
    <source>
        <strain evidence="2">JU1422</strain>
    </source>
</reference>
<accession>A0A2G5TZ95</accession>
<dbReference type="Proteomes" id="UP000230233">
    <property type="component" value="Chromosome IV"/>
</dbReference>
<gene>
    <name evidence="1" type="primary">Cnig_chr_IV.g12850</name>
    <name evidence="1" type="ORF">B9Z55_012850</name>
</gene>
<organism evidence="1 2">
    <name type="scientific">Caenorhabditis nigoni</name>
    <dbReference type="NCBI Taxonomy" id="1611254"/>
    <lineage>
        <taxon>Eukaryota</taxon>
        <taxon>Metazoa</taxon>
        <taxon>Ecdysozoa</taxon>
        <taxon>Nematoda</taxon>
        <taxon>Chromadorea</taxon>
        <taxon>Rhabditida</taxon>
        <taxon>Rhabditina</taxon>
        <taxon>Rhabditomorpha</taxon>
        <taxon>Rhabditoidea</taxon>
        <taxon>Rhabditidae</taxon>
        <taxon>Peloderinae</taxon>
        <taxon>Caenorhabditis</taxon>
    </lineage>
</organism>
<evidence type="ECO:0000313" key="1">
    <source>
        <dbReference type="EMBL" id="PIC32578.1"/>
    </source>
</evidence>